<dbReference type="Gene3D" id="1.10.3720.10">
    <property type="entry name" value="MetI-like"/>
    <property type="match status" value="1"/>
</dbReference>
<dbReference type="InterPro" id="IPR043429">
    <property type="entry name" value="ArtM/GltK/GlnP/TcyL/YhdX-like"/>
</dbReference>
<comment type="function">
    <text evidence="1">Part of the binding-protein-dependent transport system for glutamine; probably responsible for the translocation of the substrate across the membrane.</text>
</comment>
<reference evidence="12 13" key="1">
    <citation type="submission" date="2024-09" db="EMBL/GenBank/DDBJ databases">
        <authorList>
            <person name="Sun Q."/>
            <person name="Mori K."/>
        </authorList>
    </citation>
    <scope>NUCLEOTIDE SEQUENCE [LARGE SCALE GENOMIC DNA]</scope>
    <source>
        <strain evidence="12 13">CCM 7415</strain>
    </source>
</reference>
<protein>
    <submittedName>
        <fullName evidence="12">Amino acid ABC transporter permease</fullName>
    </submittedName>
</protein>
<accession>A0ABV6G061</accession>
<keyword evidence="9 10" id="KW-0472">Membrane</keyword>
<dbReference type="InterPro" id="IPR010065">
    <property type="entry name" value="AA_ABC_transptr_permease_3TM"/>
</dbReference>
<dbReference type="PANTHER" id="PTHR30614">
    <property type="entry name" value="MEMBRANE COMPONENT OF AMINO ACID ABC TRANSPORTER"/>
    <property type="match status" value="1"/>
</dbReference>
<comment type="similarity">
    <text evidence="3">Belongs to the binding-protein-dependent transport system permease family. HisMQ subfamily.</text>
</comment>
<evidence type="ECO:0000256" key="10">
    <source>
        <dbReference type="RuleBase" id="RU363032"/>
    </source>
</evidence>
<keyword evidence="8 10" id="KW-1133">Transmembrane helix</keyword>
<evidence type="ECO:0000256" key="4">
    <source>
        <dbReference type="ARBA" id="ARBA00022448"/>
    </source>
</evidence>
<dbReference type="InterPro" id="IPR035906">
    <property type="entry name" value="MetI-like_sf"/>
</dbReference>
<evidence type="ECO:0000259" key="11">
    <source>
        <dbReference type="PROSITE" id="PS50928"/>
    </source>
</evidence>
<feature type="domain" description="ABC transmembrane type-1" evidence="11">
    <location>
        <begin position="18"/>
        <end position="206"/>
    </location>
</feature>
<dbReference type="RefSeq" id="WP_019949798.1">
    <property type="nucleotide sequence ID" value="NZ_JBHLVX010000010.1"/>
</dbReference>
<proteinExistence type="inferred from homology"/>
<evidence type="ECO:0000256" key="2">
    <source>
        <dbReference type="ARBA" id="ARBA00004429"/>
    </source>
</evidence>
<dbReference type="InterPro" id="IPR000515">
    <property type="entry name" value="MetI-like"/>
</dbReference>
<gene>
    <name evidence="12" type="ORF">ACFFHW_02510</name>
</gene>
<evidence type="ECO:0000256" key="8">
    <source>
        <dbReference type="ARBA" id="ARBA00022989"/>
    </source>
</evidence>
<evidence type="ECO:0000313" key="12">
    <source>
        <dbReference type="EMBL" id="MFC0266878.1"/>
    </source>
</evidence>
<name>A0ABV6G061_9GAMM</name>
<dbReference type="NCBIfam" id="TIGR01726">
    <property type="entry name" value="HEQRo_perm_3TM"/>
    <property type="match status" value="1"/>
</dbReference>
<evidence type="ECO:0000313" key="13">
    <source>
        <dbReference type="Proteomes" id="UP001589814"/>
    </source>
</evidence>
<dbReference type="PROSITE" id="PS50928">
    <property type="entry name" value="ABC_TM1"/>
    <property type="match status" value="1"/>
</dbReference>
<dbReference type="Pfam" id="PF00528">
    <property type="entry name" value="BPD_transp_1"/>
    <property type="match status" value="1"/>
</dbReference>
<feature type="transmembrane region" description="Helical" evidence="10">
    <location>
        <begin position="187"/>
        <end position="207"/>
    </location>
</feature>
<keyword evidence="4 10" id="KW-0813">Transport</keyword>
<feature type="transmembrane region" description="Helical" evidence="10">
    <location>
        <begin position="22"/>
        <end position="44"/>
    </location>
</feature>
<dbReference type="Proteomes" id="UP001589814">
    <property type="component" value="Unassembled WGS sequence"/>
</dbReference>
<keyword evidence="7" id="KW-0029">Amino-acid transport</keyword>
<evidence type="ECO:0000256" key="6">
    <source>
        <dbReference type="ARBA" id="ARBA00022692"/>
    </source>
</evidence>
<sequence length="218" mass="23766">MFDLAILQQGLPLLIAGLWNTVWLSALGLILGFMLGVIVCSLRLSGRLALRRLGGAYVSIFRGIPLLIQLLFIYYLLPRIGIEAPAWVAATAGLALCCGAYFAEILRGGFITLPEGQIEASRLLGLNEWQILVRIRMPQALRSTLPALLNEVILLIKASSLISVVGIAELTRSAQNLAASTFMQLQFYMAAAALYCVVNMTLAVLAGRMEKRFEEARA</sequence>
<keyword evidence="6 10" id="KW-0812">Transmembrane</keyword>
<keyword evidence="5" id="KW-1003">Cell membrane</keyword>
<dbReference type="PANTHER" id="PTHR30614:SF20">
    <property type="entry name" value="GLUTAMINE TRANSPORT SYSTEM PERMEASE PROTEIN GLNP"/>
    <property type="match status" value="1"/>
</dbReference>
<keyword evidence="13" id="KW-1185">Reference proteome</keyword>
<comment type="caution">
    <text evidence="12">The sequence shown here is derived from an EMBL/GenBank/DDBJ whole genome shotgun (WGS) entry which is preliminary data.</text>
</comment>
<evidence type="ECO:0000256" key="5">
    <source>
        <dbReference type="ARBA" id="ARBA00022475"/>
    </source>
</evidence>
<comment type="subcellular location">
    <subcellularLocation>
        <location evidence="2">Cell inner membrane</location>
        <topology evidence="2">Multi-pass membrane protein</topology>
    </subcellularLocation>
    <subcellularLocation>
        <location evidence="10">Cell membrane</location>
        <topology evidence="10">Multi-pass membrane protein</topology>
    </subcellularLocation>
</comment>
<dbReference type="SUPFAM" id="SSF161098">
    <property type="entry name" value="MetI-like"/>
    <property type="match status" value="1"/>
</dbReference>
<dbReference type="CDD" id="cd06261">
    <property type="entry name" value="TM_PBP2"/>
    <property type="match status" value="1"/>
</dbReference>
<evidence type="ECO:0000256" key="3">
    <source>
        <dbReference type="ARBA" id="ARBA00010072"/>
    </source>
</evidence>
<feature type="transmembrane region" description="Helical" evidence="10">
    <location>
        <begin position="56"/>
        <end position="78"/>
    </location>
</feature>
<feature type="transmembrane region" description="Helical" evidence="10">
    <location>
        <begin position="84"/>
        <end position="103"/>
    </location>
</feature>
<organism evidence="12 13">
    <name type="scientific">Kushneria aurantia</name>
    <dbReference type="NCBI Taxonomy" id="504092"/>
    <lineage>
        <taxon>Bacteria</taxon>
        <taxon>Pseudomonadati</taxon>
        <taxon>Pseudomonadota</taxon>
        <taxon>Gammaproteobacteria</taxon>
        <taxon>Oceanospirillales</taxon>
        <taxon>Halomonadaceae</taxon>
        <taxon>Kushneria</taxon>
    </lineage>
</organism>
<feature type="transmembrane region" description="Helical" evidence="10">
    <location>
        <begin position="144"/>
        <end position="167"/>
    </location>
</feature>
<evidence type="ECO:0000256" key="9">
    <source>
        <dbReference type="ARBA" id="ARBA00023136"/>
    </source>
</evidence>
<dbReference type="EMBL" id="JBHLVX010000010">
    <property type="protein sequence ID" value="MFC0266878.1"/>
    <property type="molecule type" value="Genomic_DNA"/>
</dbReference>
<evidence type="ECO:0000256" key="1">
    <source>
        <dbReference type="ARBA" id="ARBA00003159"/>
    </source>
</evidence>
<evidence type="ECO:0000256" key="7">
    <source>
        <dbReference type="ARBA" id="ARBA00022970"/>
    </source>
</evidence>